<sequence>MPYKKNEDVSYPGDYAIWAFNLCAEAISTMPKAKTELPKVEPTGRRAAIAAQKARKNAGR</sequence>
<feature type="region of interest" description="Disordered" evidence="1">
    <location>
        <begin position="37"/>
        <end position="60"/>
    </location>
</feature>
<comment type="caution">
    <text evidence="2">The sequence shown here is derived from an EMBL/GenBank/DDBJ whole genome shotgun (WGS) entry which is preliminary data.</text>
</comment>
<gene>
    <name evidence="2" type="ORF">LCGC14_0244300</name>
</gene>
<dbReference type="EMBL" id="LAZR01000125">
    <property type="protein sequence ID" value="KKN88823.1"/>
    <property type="molecule type" value="Genomic_DNA"/>
</dbReference>
<protein>
    <submittedName>
        <fullName evidence="2">Uncharacterized protein</fullName>
    </submittedName>
</protein>
<dbReference type="AlphaFoldDB" id="A0A0F9XB27"/>
<name>A0A0F9XB27_9ZZZZ</name>
<accession>A0A0F9XB27</accession>
<proteinExistence type="predicted"/>
<evidence type="ECO:0000256" key="1">
    <source>
        <dbReference type="SAM" id="MobiDB-lite"/>
    </source>
</evidence>
<evidence type="ECO:0000313" key="2">
    <source>
        <dbReference type="EMBL" id="KKN88823.1"/>
    </source>
</evidence>
<organism evidence="2">
    <name type="scientific">marine sediment metagenome</name>
    <dbReference type="NCBI Taxonomy" id="412755"/>
    <lineage>
        <taxon>unclassified sequences</taxon>
        <taxon>metagenomes</taxon>
        <taxon>ecological metagenomes</taxon>
    </lineage>
</organism>
<reference evidence="2" key="1">
    <citation type="journal article" date="2015" name="Nature">
        <title>Complex archaea that bridge the gap between prokaryotes and eukaryotes.</title>
        <authorList>
            <person name="Spang A."/>
            <person name="Saw J.H."/>
            <person name="Jorgensen S.L."/>
            <person name="Zaremba-Niedzwiedzka K."/>
            <person name="Martijn J."/>
            <person name="Lind A.E."/>
            <person name="van Eijk R."/>
            <person name="Schleper C."/>
            <person name="Guy L."/>
            <person name="Ettema T.J."/>
        </authorList>
    </citation>
    <scope>NUCLEOTIDE SEQUENCE</scope>
</reference>